<feature type="non-terminal residue" evidence="1">
    <location>
        <position position="142"/>
    </location>
</feature>
<gene>
    <name evidence="1" type="ORF">UFOVP950_1</name>
</gene>
<evidence type="ECO:0000313" key="1">
    <source>
        <dbReference type="EMBL" id="CAB4172751.1"/>
    </source>
</evidence>
<organism evidence="1">
    <name type="scientific">uncultured Caudovirales phage</name>
    <dbReference type="NCBI Taxonomy" id="2100421"/>
    <lineage>
        <taxon>Viruses</taxon>
        <taxon>Duplodnaviria</taxon>
        <taxon>Heunggongvirae</taxon>
        <taxon>Uroviricota</taxon>
        <taxon>Caudoviricetes</taxon>
        <taxon>Peduoviridae</taxon>
        <taxon>Maltschvirus</taxon>
        <taxon>Maltschvirus maltsch</taxon>
    </lineage>
</organism>
<accession>A0A6J5PTQ9</accession>
<protein>
    <recommendedName>
        <fullName evidence="2">VRR-NUC domain containing protein</fullName>
    </recommendedName>
</protein>
<evidence type="ECO:0008006" key="2">
    <source>
        <dbReference type="Google" id="ProtNLM"/>
    </source>
</evidence>
<dbReference type="InterPro" id="IPR011856">
    <property type="entry name" value="tRNA_endonuc-like_dom_sf"/>
</dbReference>
<proteinExistence type="predicted"/>
<dbReference type="Gene3D" id="3.40.1350.10">
    <property type="match status" value="1"/>
</dbReference>
<name>A0A6J5PTQ9_9CAUD</name>
<reference evidence="1" key="1">
    <citation type="submission" date="2020-05" db="EMBL/GenBank/DDBJ databases">
        <authorList>
            <person name="Chiriac C."/>
            <person name="Salcher M."/>
            <person name="Ghai R."/>
            <person name="Kavagutti S V."/>
        </authorList>
    </citation>
    <scope>NUCLEOTIDE SEQUENCE</scope>
</reference>
<dbReference type="GO" id="GO:0003676">
    <property type="term" value="F:nucleic acid binding"/>
    <property type="evidence" value="ECO:0007669"/>
    <property type="project" value="InterPro"/>
</dbReference>
<dbReference type="EMBL" id="LR796894">
    <property type="protein sequence ID" value="CAB4172751.1"/>
    <property type="molecule type" value="Genomic_DNA"/>
</dbReference>
<sequence>MSQYHSRKIGRVVKTMPIRTEWQEQLAFCKWLKIQYPDVLFRSDIQSAGKLTPAMQNIKLIIDPFRGFPDISIYLKRGNYCGLMIEMKRLNSGLYLKDGSLSSNKHVQEQNEMHIKLRENGWQVEFAEGMEAAISLFQNYLL</sequence>